<dbReference type="Gene3D" id="2.170.120.30">
    <property type="match status" value="2"/>
</dbReference>
<organism evidence="2 3">
    <name type="scientific">Lujinxingia litoralis</name>
    <dbReference type="NCBI Taxonomy" id="2211119"/>
    <lineage>
        <taxon>Bacteria</taxon>
        <taxon>Deltaproteobacteria</taxon>
        <taxon>Bradymonadales</taxon>
        <taxon>Lujinxingiaceae</taxon>
        <taxon>Lujinxingia</taxon>
    </lineage>
</organism>
<keyword evidence="1" id="KW-1133">Transmembrane helix</keyword>
<protein>
    <recommendedName>
        <fullName evidence="4">YbbR-like domain-containing protein</fullName>
    </recommendedName>
</protein>
<dbReference type="EMBL" id="QHKO01000005">
    <property type="protein sequence ID" value="RAL21621.1"/>
    <property type="molecule type" value="Genomic_DNA"/>
</dbReference>
<dbReference type="PANTHER" id="PTHR37804">
    <property type="entry name" value="CDAA REGULATORY PROTEIN CDAR"/>
    <property type="match status" value="1"/>
</dbReference>
<dbReference type="InterPro" id="IPR012505">
    <property type="entry name" value="YbbR"/>
</dbReference>
<comment type="caution">
    <text evidence="2">The sequence shown here is derived from an EMBL/GenBank/DDBJ whole genome shotgun (WGS) entry which is preliminary data.</text>
</comment>
<dbReference type="Pfam" id="PF07949">
    <property type="entry name" value="YbbR"/>
    <property type="match status" value="3"/>
</dbReference>
<proteinExistence type="predicted"/>
<name>A0A328C5N8_9DELT</name>
<reference evidence="2 3" key="1">
    <citation type="submission" date="2018-05" db="EMBL/GenBank/DDBJ databases">
        <title>Lujinxingia marina gen. nov. sp. nov., a new facultative anaerobic member of the class Deltaproteobacteria, and proposal of Lujinxingaceae fam. nov.</title>
        <authorList>
            <person name="Li C.-M."/>
        </authorList>
    </citation>
    <scope>NUCLEOTIDE SEQUENCE [LARGE SCALE GENOMIC DNA]</scope>
    <source>
        <strain evidence="2 3">B210</strain>
    </source>
</reference>
<dbReference type="AlphaFoldDB" id="A0A328C5N8"/>
<keyword evidence="3" id="KW-1185">Reference proteome</keyword>
<dbReference type="OrthoDB" id="9796042at2"/>
<evidence type="ECO:0000256" key="1">
    <source>
        <dbReference type="SAM" id="Phobius"/>
    </source>
</evidence>
<dbReference type="Gene3D" id="2.170.120.40">
    <property type="entry name" value="YbbR-like domain"/>
    <property type="match status" value="1"/>
</dbReference>
<sequence>MSSLTLRNILRRIFVHNFSMKFIAAVLTLALYIWVSEDRETVVASFAPVRIVVPDNLVLVSDPLDRVKVTIRGRWSDVNRFDPSQLEPIRLDLTRADSDSIVTITPNMVRVPPGLRVVALEPSSMYVELERESQRVVPIIPQTTGEPQANYVVEGIRVNPARVAIRGPQSRLERINSVQTEPVDVSNRNESFDRNIQLRVEDGLVRVDYDRRIRVNVEIGSELDTRTLEDIPVTGVNTSLQVDISPATTSVTVRGPRALVNRLNADVVRAEIDLSDEDRRPPGTFSKEVQIQNLPQDVEQVQVYPDRFRVVTSER</sequence>
<evidence type="ECO:0000313" key="2">
    <source>
        <dbReference type="EMBL" id="RAL21621.1"/>
    </source>
</evidence>
<dbReference type="Proteomes" id="UP000249169">
    <property type="component" value="Unassembled WGS sequence"/>
</dbReference>
<evidence type="ECO:0008006" key="4">
    <source>
        <dbReference type="Google" id="ProtNLM"/>
    </source>
</evidence>
<gene>
    <name evidence="2" type="ORF">DL240_12245</name>
</gene>
<dbReference type="PANTHER" id="PTHR37804:SF1">
    <property type="entry name" value="CDAA REGULATORY PROTEIN CDAR"/>
    <property type="match status" value="1"/>
</dbReference>
<dbReference type="RefSeq" id="WP_111730186.1">
    <property type="nucleotide sequence ID" value="NZ_QHKO01000005.1"/>
</dbReference>
<evidence type="ECO:0000313" key="3">
    <source>
        <dbReference type="Proteomes" id="UP000249169"/>
    </source>
</evidence>
<keyword evidence="1" id="KW-0812">Transmembrane</keyword>
<dbReference type="InterPro" id="IPR053154">
    <property type="entry name" value="c-di-AMP_regulator"/>
</dbReference>
<accession>A0A328C5N8</accession>
<keyword evidence="1" id="KW-0472">Membrane</keyword>
<feature type="transmembrane region" description="Helical" evidence="1">
    <location>
        <begin position="12"/>
        <end position="35"/>
    </location>
</feature>